<dbReference type="AlphaFoldDB" id="A0A1M4VYY4"/>
<accession>A0A1M4VYY4</accession>
<dbReference type="Proteomes" id="UP000184368">
    <property type="component" value="Unassembled WGS sequence"/>
</dbReference>
<gene>
    <name evidence="1" type="ORF">SAMN05444008_102423</name>
</gene>
<dbReference type="EMBL" id="FQUO01000002">
    <property type="protein sequence ID" value="SHE73922.1"/>
    <property type="molecule type" value="Genomic_DNA"/>
</dbReference>
<organism evidence="1 2">
    <name type="scientific">Cnuella takakiae</name>
    <dbReference type="NCBI Taxonomy" id="1302690"/>
    <lineage>
        <taxon>Bacteria</taxon>
        <taxon>Pseudomonadati</taxon>
        <taxon>Bacteroidota</taxon>
        <taxon>Chitinophagia</taxon>
        <taxon>Chitinophagales</taxon>
        <taxon>Chitinophagaceae</taxon>
        <taxon>Cnuella</taxon>
    </lineage>
</organism>
<reference evidence="1 2" key="1">
    <citation type="submission" date="2016-11" db="EMBL/GenBank/DDBJ databases">
        <authorList>
            <person name="Jaros S."/>
            <person name="Januszkiewicz K."/>
            <person name="Wedrychowicz H."/>
        </authorList>
    </citation>
    <scope>NUCLEOTIDE SEQUENCE [LARGE SCALE GENOMIC DNA]</scope>
    <source>
        <strain evidence="1 2">DSM 26897</strain>
    </source>
</reference>
<dbReference type="STRING" id="1302690.BUE76_11635"/>
<proteinExistence type="predicted"/>
<evidence type="ECO:0000313" key="2">
    <source>
        <dbReference type="Proteomes" id="UP000184368"/>
    </source>
</evidence>
<name>A0A1M4VYY4_9BACT</name>
<protein>
    <submittedName>
        <fullName evidence="1">Uncharacterized protein</fullName>
    </submittedName>
</protein>
<evidence type="ECO:0000313" key="1">
    <source>
        <dbReference type="EMBL" id="SHE73922.1"/>
    </source>
</evidence>
<sequence length="91" mass="10824">MNQYTRLEFGLQDYEKFQEVYTLLYHKIYTGENLEALVSEIEIGIINLNDQKEQAGGQTNAWIEGVKEDLVYLKRLVHERIEYLNKKQQVE</sequence>
<keyword evidence="2" id="KW-1185">Reference proteome</keyword>
<dbReference type="RefSeq" id="WP_073040227.1">
    <property type="nucleotide sequence ID" value="NZ_FQUO01000002.1"/>
</dbReference>